<name>A0A9Q3GQD1_9BASI</name>
<evidence type="ECO:0000313" key="2">
    <source>
        <dbReference type="EMBL" id="MBW0475287.1"/>
    </source>
</evidence>
<comment type="caution">
    <text evidence="2">The sequence shown here is derived from an EMBL/GenBank/DDBJ whole genome shotgun (WGS) entry which is preliminary data.</text>
</comment>
<dbReference type="Proteomes" id="UP000765509">
    <property type="component" value="Unassembled WGS sequence"/>
</dbReference>
<proteinExistence type="predicted"/>
<organism evidence="2 3">
    <name type="scientific">Austropuccinia psidii MF-1</name>
    <dbReference type="NCBI Taxonomy" id="1389203"/>
    <lineage>
        <taxon>Eukaryota</taxon>
        <taxon>Fungi</taxon>
        <taxon>Dikarya</taxon>
        <taxon>Basidiomycota</taxon>
        <taxon>Pucciniomycotina</taxon>
        <taxon>Pucciniomycetes</taxon>
        <taxon>Pucciniales</taxon>
        <taxon>Sphaerophragmiaceae</taxon>
        <taxon>Austropuccinia</taxon>
    </lineage>
</organism>
<feature type="non-terminal residue" evidence="2">
    <location>
        <position position="106"/>
    </location>
</feature>
<sequence>MVCGTIRPKSNEAKRGQMGSSSASKARWAHLSQFCPQNQTNPELAKTTLGPEIGQEPQVATIQPMAFGSHQRPPTKLQARIPPSFRGRLFLPQCTPYSRIQEWCIY</sequence>
<accession>A0A9Q3GQD1</accession>
<keyword evidence="3" id="KW-1185">Reference proteome</keyword>
<dbReference type="AlphaFoldDB" id="A0A9Q3GQD1"/>
<evidence type="ECO:0000313" key="3">
    <source>
        <dbReference type="Proteomes" id="UP000765509"/>
    </source>
</evidence>
<dbReference type="EMBL" id="AVOT02004046">
    <property type="protein sequence ID" value="MBW0475287.1"/>
    <property type="molecule type" value="Genomic_DNA"/>
</dbReference>
<reference evidence="2" key="1">
    <citation type="submission" date="2021-03" db="EMBL/GenBank/DDBJ databases">
        <title>Draft genome sequence of rust myrtle Austropuccinia psidii MF-1, a brazilian biotype.</title>
        <authorList>
            <person name="Quecine M.C."/>
            <person name="Pachon D.M.R."/>
            <person name="Bonatelli M.L."/>
            <person name="Correr F.H."/>
            <person name="Franceschini L.M."/>
            <person name="Leite T.F."/>
            <person name="Margarido G.R.A."/>
            <person name="Almeida C.A."/>
            <person name="Ferrarezi J.A."/>
            <person name="Labate C.A."/>
        </authorList>
    </citation>
    <scope>NUCLEOTIDE SEQUENCE</scope>
    <source>
        <strain evidence="2">MF-1</strain>
    </source>
</reference>
<gene>
    <name evidence="2" type="ORF">O181_015002</name>
</gene>
<evidence type="ECO:0000256" key="1">
    <source>
        <dbReference type="SAM" id="MobiDB-lite"/>
    </source>
</evidence>
<protein>
    <submittedName>
        <fullName evidence="2">Uncharacterized protein</fullName>
    </submittedName>
</protein>
<feature type="region of interest" description="Disordered" evidence="1">
    <location>
        <begin position="1"/>
        <end position="25"/>
    </location>
</feature>